<feature type="domain" description="RNA polymerase sigma-70 region 4" evidence="7">
    <location>
        <begin position="148"/>
        <end position="196"/>
    </location>
</feature>
<dbReference type="Pfam" id="PF04545">
    <property type="entry name" value="Sigma70_r4"/>
    <property type="match status" value="1"/>
</dbReference>
<name>A0A6J7LQ95_9ZZZZ</name>
<evidence type="ECO:0000256" key="1">
    <source>
        <dbReference type="ARBA" id="ARBA00010641"/>
    </source>
</evidence>
<comment type="similarity">
    <text evidence="1">Belongs to the sigma-70 factor family. ECF subfamily.</text>
</comment>
<accession>A0A6J7LQ95</accession>
<keyword evidence="3" id="KW-0731">Sigma factor</keyword>
<dbReference type="InterPro" id="IPR039425">
    <property type="entry name" value="RNA_pol_sigma-70-like"/>
</dbReference>
<dbReference type="GO" id="GO:0016987">
    <property type="term" value="F:sigma factor activity"/>
    <property type="evidence" value="ECO:0007669"/>
    <property type="project" value="UniProtKB-KW"/>
</dbReference>
<dbReference type="SUPFAM" id="SSF88659">
    <property type="entry name" value="Sigma3 and sigma4 domains of RNA polymerase sigma factors"/>
    <property type="match status" value="1"/>
</dbReference>
<dbReference type="InterPro" id="IPR014284">
    <property type="entry name" value="RNA_pol_sigma-70_dom"/>
</dbReference>
<dbReference type="Gene3D" id="1.10.1740.10">
    <property type="match status" value="1"/>
</dbReference>
<keyword evidence="2" id="KW-0805">Transcription regulation</keyword>
<evidence type="ECO:0000259" key="6">
    <source>
        <dbReference type="Pfam" id="PF04542"/>
    </source>
</evidence>
<dbReference type="EMBL" id="CAFBNE010000161">
    <property type="protein sequence ID" value="CAB4968763.1"/>
    <property type="molecule type" value="Genomic_DNA"/>
</dbReference>
<proteinExistence type="inferred from homology"/>
<sequence length="206" mass="23042">MSDTALQPLHAGCQSSELGGVCVLDDADAQLAERFVADGDAVLAEVYQRWSPLVYTLALRRLGNTADAADVTQAVFVNAWRSRDDFDPALGSLPGWLTTITRRRIADHWRAQSRDNRRLLALASTQLADRPVSKVDPCIDRIMVVDELGRLGEPQRRIMELAFFEEQTHVEIAERLEIPLGTVKSHIRRSLERLRARLEVDDGALS</sequence>
<dbReference type="InterPro" id="IPR013325">
    <property type="entry name" value="RNA_pol_sigma_r2"/>
</dbReference>
<dbReference type="InterPro" id="IPR007627">
    <property type="entry name" value="RNA_pol_sigma70_r2"/>
</dbReference>
<dbReference type="GO" id="GO:0003677">
    <property type="term" value="F:DNA binding"/>
    <property type="evidence" value="ECO:0007669"/>
    <property type="project" value="UniProtKB-KW"/>
</dbReference>
<organism evidence="8">
    <name type="scientific">freshwater metagenome</name>
    <dbReference type="NCBI Taxonomy" id="449393"/>
    <lineage>
        <taxon>unclassified sequences</taxon>
        <taxon>metagenomes</taxon>
        <taxon>ecological metagenomes</taxon>
    </lineage>
</organism>
<dbReference type="Gene3D" id="1.10.10.10">
    <property type="entry name" value="Winged helix-like DNA-binding domain superfamily/Winged helix DNA-binding domain"/>
    <property type="match status" value="1"/>
</dbReference>
<dbReference type="InterPro" id="IPR036388">
    <property type="entry name" value="WH-like_DNA-bd_sf"/>
</dbReference>
<dbReference type="GO" id="GO:0006352">
    <property type="term" value="P:DNA-templated transcription initiation"/>
    <property type="evidence" value="ECO:0007669"/>
    <property type="project" value="InterPro"/>
</dbReference>
<evidence type="ECO:0000256" key="5">
    <source>
        <dbReference type="ARBA" id="ARBA00023163"/>
    </source>
</evidence>
<evidence type="ECO:0000256" key="3">
    <source>
        <dbReference type="ARBA" id="ARBA00023082"/>
    </source>
</evidence>
<keyword evidence="4" id="KW-0238">DNA-binding</keyword>
<keyword evidence="5" id="KW-0804">Transcription</keyword>
<dbReference type="InterPro" id="IPR007630">
    <property type="entry name" value="RNA_pol_sigma70_r4"/>
</dbReference>
<dbReference type="NCBIfam" id="TIGR02937">
    <property type="entry name" value="sigma70-ECF"/>
    <property type="match status" value="1"/>
</dbReference>
<dbReference type="InterPro" id="IPR013324">
    <property type="entry name" value="RNA_pol_sigma_r3/r4-like"/>
</dbReference>
<dbReference type="PANTHER" id="PTHR43133">
    <property type="entry name" value="RNA POLYMERASE ECF-TYPE SIGMA FACTO"/>
    <property type="match status" value="1"/>
</dbReference>
<dbReference type="PANTHER" id="PTHR43133:SF62">
    <property type="entry name" value="RNA POLYMERASE SIGMA FACTOR SIGZ"/>
    <property type="match status" value="1"/>
</dbReference>
<dbReference type="Pfam" id="PF04542">
    <property type="entry name" value="Sigma70_r2"/>
    <property type="match status" value="1"/>
</dbReference>
<reference evidence="8" key="1">
    <citation type="submission" date="2020-05" db="EMBL/GenBank/DDBJ databases">
        <authorList>
            <person name="Chiriac C."/>
            <person name="Salcher M."/>
            <person name="Ghai R."/>
            <person name="Kavagutti S V."/>
        </authorList>
    </citation>
    <scope>NUCLEOTIDE SEQUENCE</scope>
</reference>
<gene>
    <name evidence="8" type="ORF">UFOPK3772_03139</name>
</gene>
<evidence type="ECO:0000313" key="8">
    <source>
        <dbReference type="EMBL" id="CAB4968763.1"/>
    </source>
</evidence>
<feature type="domain" description="RNA polymerase sigma-70 region 2" evidence="6">
    <location>
        <begin position="47"/>
        <end position="114"/>
    </location>
</feature>
<evidence type="ECO:0000256" key="2">
    <source>
        <dbReference type="ARBA" id="ARBA00023015"/>
    </source>
</evidence>
<dbReference type="CDD" id="cd06171">
    <property type="entry name" value="Sigma70_r4"/>
    <property type="match status" value="1"/>
</dbReference>
<protein>
    <submittedName>
        <fullName evidence="8">Unannotated protein</fullName>
    </submittedName>
</protein>
<evidence type="ECO:0000256" key="4">
    <source>
        <dbReference type="ARBA" id="ARBA00023125"/>
    </source>
</evidence>
<evidence type="ECO:0000259" key="7">
    <source>
        <dbReference type="Pfam" id="PF04545"/>
    </source>
</evidence>
<dbReference type="AlphaFoldDB" id="A0A6J7LQ95"/>
<dbReference type="SUPFAM" id="SSF88946">
    <property type="entry name" value="Sigma2 domain of RNA polymerase sigma factors"/>
    <property type="match status" value="1"/>
</dbReference>